<gene>
    <name evidence="1" type="ORF">GCM10020367_08590</name>
</gene>
<keyword evidence="2" id="KW-1185">Reference proteome</keyword>
<evidence type="ECO:0000313" key="1">
    <source>
        <dbReference type="EMBL" id="GAA3368794.1"/>
    </source>
</evidence>
<comment type="caution">
    <text evidence="1">The sequence shown here is derived from an EMBL/GenBank/DDBJ whole genome shotgun (WGS) entry which is preliminary data.</text>
</comment>
<proteinExistence type="predicted"/>
<sequence length="74" mass="7889">MLRAGAGKPADASSAVQPRAEVDGGAVVEYDAAPHAGPTVPLMLRQRPYIRQFCDWHHGLPGLLSAAPASLWRE</sequence>
<organism evidence="1 2">
    <name type="scientific">Streptomyces sannanensis</name>
    <dbReference type="NCBI Taxonomy" id="285536"/>
    <lineage>
        <taxon>Bacteria</taxon>
        <taxon>Bacillati</taxon>
        <taxon>Actinomycetota</taxon>
        <taxon>Actinomycetes</taxon>
        <taxon>Kitasatosporales</taxon>
        <taxon>Streptomycetaceae</taxon>
        <taxon>Streptomyces</taxon>
    </lineage>
</organism>
<reference evidence="2" key="1">
    <citation type="journal article" date="2019" name="Int. J. Syst. Evol. Microbiol.">
        <title>The Global Catalogue of Microorganisms (GCM) 10K type strain sequencing project: providing services to taxonomists for standard genome sequencing and annotation.</title>
        <authorList>
            <consortium name="The Broad Institute Genomics Platform"/>
            <consortium name="The Broad Institute Genome Sequencing Center for Infectious Disease"/>
            <person name="Wu L."/>
            <person name="Ma J."/>
        </authorList>
    </citation>
    <scope>NUCLEOTIDE SEQUENCE [LARGE SCALE GENOMIC DNA]</scope>
    <source>
        <strain evidence="2">JCM 9651</strain>
    </source>
</reference>
<name>A0ABP6S6A3_9ACTN</name>
<protein>
    <submittedName>
        <fullName evidence="1">Uncharacterized protein</fullName>
    </submittedName>
</protein>
<accession>A0ABP6S6A3</accession>
<evidence type="ECO:0000313" key="2">
    <source>
        <dbReference type="Proteomes" id="UP001499990"/>
    </source>
</evidence>
<dbReference type="Proteomes" id="UP001499990">
    <property type="component" value="Unassembled WGS sequence"/>
</dbReference>
<dbReference type="EMBL" id="BAAAYL010000001">
    <property type="protein sequence ID" value="GAA3368794.1"/>
    <property type="molecule type" value="Genomic_DNA"/>
</dbReference>